<evidence type="ECO:0000313" key="1">
    <source>
        <dbReference type="EMBL" id="CAL4210348.1"/>
    </source>
</evidence>
<name>A0AAV2SMN1_MEGNR</name>
<evidence type="ECO:0000313" key="2">
    <source>
        <dbReference type="Proteomes" id="UP001497623"/>
    </source>
</evidence>
<dbReference type="EMBL" id="CAXKWB010085467">
    <property type="protein sequence ID" value="CAL4210348.1"/>
    <property type="molecule type" value="Genomic_DNA"/>
</dbReference>
<accession>A0AAV2SMN1</accession>
<sequence length="146" mass="17214">EWFPGNFIVGFNKAEINIIESIFPGCKAVLSNFHQEKAWGDWLKKECIGEENQDKLVSLLKRIASSDTIDNYNKAVKNLQHSDEWTRNSLFQQWFQTEWMPEVTRWVTVFREEALHINITTNNGIKRLSETFNYNYLDKHKNSSIT</sequence>
<reference evidence="1 2" key="1">
    <citation type="submission" date="2024-05" db="EMBL/GenBank/DDBJ databases">
        <authorList>
            <person name="Wallberg A."/>
        </authorList>
    </citation>
    <scope>NUCLEOTIDE SEQUENCE [LARGE SCALE GENOMIC DNA]</scope>
</reference>
<protein>
    <submittedName>
        <fullName evidence="1">Uncharacterized protein</fullName>
    </submittedName>
</protein>
<organism evidence="1 2">
    <name type="scientific">Meganyctiphanes norvegica</name>
    <name type="common">Northern krill</name>
    <name type="synonym">Thysanopoda norvegica</name>
    <dbReference type="NCBI Taxonomy" id="48144"/>
    <lineage>
        <taxon>Eukaryota</taxon>
        <taxon>Metazoa</taxon>
        <taxon>Ecdysozoa</taxon>
        <taxon>Arthropoda</taxon>
        <taxon>Crustacea</taxon>
        <taxon>Multicrustacea</taxon>
        <taxon>Malacostraca</taxon>
        <taxon>Eumalacostraca</taxon>
        <taxon>Eucarida</taxon>
        <taxon>Euphausiacea</taxon>
        <taxon>Euphausiidae</taxon>
        <taxon>Meganyctiphanes</taxon>
    </lineage>
</organism>
<dbReference type="Proteomes" id="UP001497623">
    <property type="component" value="Unassembled WGS sequence"/>
</dbReference>
<proteinExistence type="predicted"/>
<feature type="non-terminal residue" evidence="1">
    <location>
        <position position="1"/>
    </location>
</feature>
<dbReference type="PANTHER" id="PTHR47456">
    <property type="entry name" value="PHD-TYPE DOMAIN-CONTAINING PROTEIN"/>
    <property type="match status" value="1"/>
</dbReference>
<feature type="non-terminal residue" evidence="1">
    <location>
        <position position="146"/>
    </location>
</feature>
<keyword evidence="2" id="KW-1185">Reference proteome</keyword>
<gene>
    <name evidence="1" type="ORF">MNOR_LOCUS38296</name>
</gene>
<comment type="caution">
    <text evidence="1">The sequence shown here is derived from an EMBL/GenBank/DDBJ whole genome shotgun (WGS) entry which is preliminary data.</text>
</comment>
<dbReference type="AlphaFoldDB" id="A0AAV2SMN1"/>